<keyword evidence="2 7" id="KW-0677">Repeat</keyword>
<evidence type="ECO:0000259" key="8">
    <source>
        <dbReference type="PROSITE" id="PS50198"/>
    </source>
</evidence>
<dbReference type="Pfam" id="PF09312">
    <property type="entry name" value="SurA_N"/>
    <property type="match status" value="1"/>
</dbReference>
<dbReference type="InterPro" id="IPR046357">
    <property type="entry name" value="PPIase_dom_sf"/>
</dbReference>
<dbReference type="EMBL" id="MARB01000011">
    <property type="protein sequence ID" value="ODJ87487.1"/>
    <property type="molecule type" value="Genomic_DNA"/>
</dbReference>
<dbReference type="PROSITE" id="PS01096">
    <property type="entry name" value="PPIC_PPIASE_1"/>
    <property type="match status" value="1"/>
</dbReference>
<dbReference type="InterPro" id="IPR015391">
    <property type="entry name" value="SurA_N"/>
</dbReference>
<dbReference type="Gene3D" id="3.10.50.40">
    <property type="match status" value="2"/>
</dbReference>
<evidence type="ECO:0000256" key="1">
    <source>
        <dbReference type="ARBA" id="ARBA00022729"/>
    </source>
</evidence>
<dbReference type="GO" id="GO:0043165">
    <property type="term" value="P:Gram-negative-bacterium-type cell outer membrane assembly"/>
    <property type="evidence" value="ECO:0007669"/>
    <property type="project" value="InterPro"/>
</dbReference>
<dbReference type="PANTHER" id="PTHR47637:SF1">
    <property type="entry name" value="CHAPERONE SURA"/>
    <property type="match status" value="1"/>
</dbReference>
<dbReference type="InterPro" id="IPR000297">
    <property type="entry name" value="PPIase_PpiC"/>
</dbReference>
<keyword evidence="3 7" id="KW-0574">Periplasm</keyword>
<sequence>MYLNQYLVSTITGLVMLLLGLPLHAAVKELDHIVALVNDDIIAKSELDSRTRELLAQLAQKQTNLPPMRIIHQQVLDRMITKRLQLQAARRLGLSVDDATVTKAITNIAETNRISLLQLRETLEADGINFPLFREQLREDILINRLKQKKVINRIVITEQDIENFLAREVGTSRQRSAVRLLHILIATPEGASPEDVQQAKQKAQSVYDELSQGADFSELAIRLSDGRQALDGGDLGWIEVSRIPSLFTGLIDDMEVDSTSEPIRNASGFHIIKLADAKGGNKLIINQTHARHILVSTNEIVSDNEARQRLETLRERIIGGDSFEALARSHSDDKASAIKGGDLGWTSPGDLVSQFEEQMDALAIGEISQPFKTPFGWHIVQPLERRQHDNTEEALKNRARQAIQKQKSEEAIDLWLRRLRDEAYVEVYLEE</sequence>
<comment type="domain">
    <text evidence="7">The PPIase activity resides only in the second parvulin domain. The N-terminal region and the C-terminal tail are necessary and sufficient for the chaperone activity of SurA. The PPIase activity is dispensable for SurA to function as a chaperone. The N-terminal region and the C-terminal tail are also required for porin recognition.</text>
</comment>
<dbReference type="HAMAP" id="MF_01183">
    <property type="entry name" value="Chaperone_SurA"/>
    <property type="match status" value="1"/>
</dbReference>
<dbReference type="GO" id="GO:0003755">
    <property type="term" value="F:peptidyl-prolyl cis-trans isomerase activity"/>
    <property type="evidence" value="ECO:0007669"/>
    <property type="project" value="UniProtKB-UniRule"/>
</dbReference>
<keyword evidence="1 7" id="KW-0732">Signal</keyword>
<keyword evidence="4 7" id="KW-0697">Rotamase</keyword>
<dbReference type="InterPro" id="IPR027304">
    <property type="entry name" value="Trigger_fact/SurA_dom_sf"/>
</dbReference>
<comment type="catalytic activity">
    <reaction evidence="7">
        <text>[protein]-peptidylproline (omega=180) = [protein]-peptidylproline (omega=0)</text>
        <dbReference type="Rhea" id="RHEA:16237"/>
        <dbReference type="Rhea" id="RHEA-COMP:10747"/>
        <dbReference type="Rhea" id="RHEA-COMP:10748"/>
        <dbReference type="ChEBI" id="CHEBI:83833"/>
        <dbReference type="ChEBI" id="CHEBI:83834"/>
        <dbReference type="EC" id="5.2.1.8"/>
    </reaction>
</comment>
<evidence type="ECO:0000256" key="3">
    <source>
        <dbReference type="ARBA" id="ARBA00022764"/>
    </source>
</evidence>
<protein>
    <recommendedName>
        <fullName evidence="7">Chaperone SurA</fullName>
    </recommendedName>
    <alternativeName>
        <fullName evidence="7">Peptidyl-prolyl cis-trans isomerase SurA</fullName>
        <shortName evidence="7">PPIase SurA</shortName>
        <ecNumber evidence="7">5.2.1.8</ecNumber>
    </alternativeName>
    <alternativeName>
        <fullName evidence="7">Rotamase SurA</fullName>
    </alternativeName>
</protein>
<dbReference type="EC" id="5.2.1.8" evidence="7"/>
<evidence type="ECO:0000256" key="2">
    <source>
        <dbReference type="ARBA" id="ARBA00022737"/>
    </source>
</evidence>
<evidence type="ECO:0000256" key="6">
    <source>
        <dbReference type="ARBA" id="ARBA00023235"/>
    </source>
</evidence>
<proteinExistence type="inferred from homology"/>
<dbReference type="PANTHER" id="PTHR47637">
    <property type="entry name" value="CHAPERONE SURA"/>
    <property type="match status" value="1"/>
</dbReference>
<organism evidence="9 10">
    <name type="scientific">Candidatus Thiodiazotropha endolucinida</name>
    <dbReference type="NCBI Taxonomy" id="1655433"/>
    <lineage>
        <taxon>Bacteria</taxon>
        <taxon>Pseudomonadati</taxon>
        <taxon>Pseudomonadota</taxon>
        <taxon>Gammaproteobacteria</taxon>
        <taxon>Chromatiales</taxon>
        <taxon>Sedimenticolaceae</taxon>
        <taxon>Candidatus Thiodiazotropha</taxon>
    </lineage>
</organism>
<reference evidence="9 10" key="1">
    <citation type="submission" date="2016-06" db="EMBL/GenBank/DDBJ databases">
        <title>Genome sequence of endosymbiont of Candidatus Endolucinida thiodiazotropha.</title>
        <authorList>
            <person name="Poehlein A."/>
            <person name="Koenig S."/>
            <person name="Heiden S.E."/>
            <person name="Thuermer A."/>
            <person name="Voget S."/>
            <person name="Daniel R."/>
            <person name="Markert S."/>
            <person name="Gros O."/>
            <person name="Schweder T."/>
        </authorList>
    </citation>
    <scope>NUCLEOTIDE SEQUENCE [LARGE SCALE GENOMIC DNA]</scope>
    <source>
        <strain evidence="9 10">COS</strain>
    </source>
</reference>
<dbReference type="SUPFAM" id="SSF54534">
    <property type="entry name" value="FKBP-like"/>
    <property type="match status" value="2"/>
</dbReference>
<dbReference type="PROSITE" id="PS50198">
    <property type="entry name" value="PPIC_PPIASE_2"/>
    <property type="match status" value="2"/>
</dbReference>
<name>A0A7Z0VKT7_9GAMM</name>
<dbReference type="GO" id="GO:0051082">
    <property type="term" value="F:unfolded protein binding"/>
    <property type="evidence" value="ECO:0007669"/>
    <property type="project" value="UniProtKB-UniRule"/>
</dbReference>
<feature type="domain" description="PpiC" evidence="8">
    <location>
        <begin position="176"/>
        <end position="277"/>
    </location>
</feature>
<dbReference type="Proteomes" id="UP000094769">
    <property type="component" value="Unassembled WGS sequence"/>
</dbReference>
<dbReference type="AlphaFoldDB" id="A0A7Z0VKT7"/>
<accession>A0A7Z0VKT7</accession>
<comment type="caution">
    <text evidence="9">The sequence shown here is derived from an EMBL/GenBank/DDBJ whole genome shotgun (WGS) entry which is preliminary data.</text>
</comment>
<evidence type="ECO:0000256" key="4">
    <source>
        <dbReference type="ARBA" id="ARBA00023110"/>
    </source>
</evidence>
<evidence type="ECO:0000256" key="7">
    <source>
        <dbReference type="HAMAP-Rule" id="MF_01183"/>
    </source>
</evidence>
<keyword evidence="5 7" id="KW-0143">Chaperone</keyword>
<dbReference type="Gene3D" id="1.10.4030.10">
    <property type="entry name" value="Porin chaperone SurA, peptide-binding domain"/>
    <property type="match status" value="1"/>
</dbReference>
<evidence type="ECO:0000313" key="9">
    <source>
        <dbReference type="EMBL" id="ODJ87487.1"/>
    </source>
</evidence>
<dbReference type="GO" id="GO:0006457">
    <property type="term" value="P:protein folding"/>
    <property type="evidence" value="ECO:0007669"/>
    <property type="project" value="UniProtKB-UniRule"/>
</dbReference>
<dbReference type="InterPro" id="IPR023034">
    <property type="entry name" value="PPIase_SurA"/>
</dbReference>
<evidence type="ECO:0000313" key="10">
    <source>
        <dbReference type="Proteomes" id="UP000094769"/>
    </source>
</evidence>
<comment type="subcellular location">
    <subcellularLocation>
        <location evidence="7">Periplasm</location>
    </subcellularLocation>
    <text evidence="7">Is capable of associating with the outer membrane.</text>
</comment>
<keyword evidence="6 7" id="KW-0413">Isomerase</keyword>
<dbReference type="GO" id="GO:0050821">
    <property type="term" value="P:protein stabilization"/>
    <property type="evidence" value="ECO:0007669"/>
    <property type="project" value="InterPro"/>
</dbReference>
<dbReference type="InterPro" id="IPR023058">
    <property type="entry name" value="PPIase_PpiC_CS"/>
</dbReference>
<evidence type="ECO:0000256" key="5">
    <source>
        <dbReference type="ARBA" id="ARBA00023186"/>
    </source>
</evidence>
<dbReference type="RefSeq" id="WP_083220686.1">
    <property type="nucleotide sequence ID" value="NZ_MARB01000011.1"/>
</dbReference>
<dbReference type="GO" id="GO:0030288">
    <property type="term" value="C:outer membrane-bounded periplasmic space"/>
    <property type="evidence" value="ECO:0007669"/>
    <property type="project" value="InterPro"/>
</dbReference>
<feature type="domain" description="PpiC" evidence="8">
    <location>
        <begin position="286"/>
        <end position="385"/>
    </location>
</feature>
<dbReference type="InterPro" id="IPR050280">
    <property type="entry name" value="OMP_Chaperone_SurA"/>
</dbReference>
<dbReference type="SUPFAM" id="SSF109998">
    <property type="entry name" value="Triger factor/SurA peptide-binding domain-like"/>
    <property type="match status" value="1"/>
</dbReference>
<comment type="function">
    <text evidence="7">Chaperone involved in the correct folding and assembly of outer membrane proteins. Recognizes specific patterns of aromatic residues and the orientation of their side chains, which are found more frequently in integral outer membrane proteins. May act in both early periplasmic and late outer membrane-associated steps of protein maturation.</text>
</comment>
<dbReference type="OrthoDB" id="14196at2"/>
<gene>
    <name evidence="7 9" type="primary">surA</name>
    <name evidence="9" type="ORF">CODIS_21920</name>
</gene>
<dbReference type="GO" id="GO:0042277">
    <property type="term" value="F:peptide binding"/>
    <property type="evidence" value="ECO:0007669"/>
    <property type="project" value="InterPro"/>
</dbReference>
<keyword evidence="10" id="KW-1185">Reference proteome</keyword>
<dbReference type="Pfam" id="PF00639">
    <property type="entry name" value="Rotamase"/>
    <property type="match status" value="2"/>
</dbReference>